<evidence type="ECO:0000313" key="1">
    <source>
        <dbReference type="EMBL" id="KAI0026606.1"/>
    </source>
</evidence>
<reference evidence="1" key="1">
    <citation type="submission" date="2021-02" db="EMBL/GenBank/DDBJ databases">
        <authorList>
            <consortium name="DOE Joint Genome Institute"/>
            <person name="Ahrendt S."/>
            <person name="Looney B.P."/>
            <person name="Miyauchi S."/>
            <person name="Morin E."/>
            <person name="Drula E."/>
            <person name="Courty P.E."/>
            <person name="Chicoki N."/>
            <person name="Fauchery L."/>
            <person name="Kohler A."/>
            <person name="Kuo A."/>
            <person name="Labutti K."/>
            <person name="Pangilinan J."/>
            <person name="Lipzen A."/>
            <person name="Riley R."/>
            <person name="Andreopoulos W."/>
            <person name="He G."/>
            <person name="Johnson J."/>
            <person name="Barry K.W."/>
            <person name="Grigoriev I.V."/>
            <person name="Nagy L."/>
            <person name="Hibbett D."/>
            <person name="Henrissat B."/>
            <person name="Matheny P.B."/>
            <person name="Labbe J."/>
            <person name="Martin F."/>
        </authorList>
    </citation>
    <scope>NUCLEOTIDE SEQUENCE</scope>
    <source>
        <strain evidence="1">EC-137</strain>
    </source>
</reference>
<name>A0ACB8Q4D5_9AGAM</name>
<feature type="non-terminal residue" evidence="1">
    <location>
        <position position="1"/>
    </location>
</feature>
<feature type="non-terminal residue" evidence="1">
    <location>
        <position position="127"/>
    </location>
</feature>
<evidence type="ECO:0000313" key="2">
    <source>
        <dbReference type="Proteomes" id="UP000814128"/>
    </source>
</evidence>
<protein>
    <submittedName>
        <fullName evidence="1">Uncharacterized protein</fullName>
    </submittedName>
</protein>
<dbReference type="EMBL" id="MU274350">
    <property type="protein sequence ID" value="KAI0026606.1"/>
    <property type="molecule type" value="Genomic_DNA"/>
</dbReference>
<proteinExistence type="predicted"/>
<keyword evidence="2" id="KW-1185">Reference proteome</keyword>
<gene>
    <name evidence="1" type="ORF">K488DRAFT_16507</name>
</gene>
<dbReference type="Proteomes" id="UP000814128">
    <property type="component" value="Unassembled WGS sequence"/>
</dbReference>
<reference evidence="1" key="2">
    <citation type="journal article" date="2022" name="New Phytol.">
        <title>Evolutionary transition to the ectomycorrhizal habit in the genomes of a hyperdiverse lineage of mushroom-forming fungi.</title>
        <authorList>
            <person name="Looney B."/>
            <person name="Miyauchi S."/>
            <person name="Morin E."/>
            <person name="Drula E."/>
            <person name="Courty P.E."/>
            <person name="Kohler A."/>
            <person name="Kuo A."/>
            <person name="LaButti K."/>
            <person name="Pangilinan J."/>
            <person name="Lipzen A."/>
            <person name="Riley R."/>
            <person name="Andreopoulos W."/>
            <person name="He G."/>
            <person name="Johnson J."/>
            <person name="Nolan M."/>
            <person name="Tritt A."/>
            <person name="Barry K.W."/>
            <person name="Grigoriev I.V."/>
            <person name="Nagy L.G."/>
            <person name="Hibbett D."/>
            <person name="Henrissat B."/>
            <person name="Matheny P.B."/>
            <person name="Labbe J."/>
            <person name="Martin F.M."/>
        </authorList>
    </citation>
    <scope>NUCLEOTIDE SEQUENCE</scope>
    <source>
        <strain evidence="1">EC-137</strain>
    </source>
</reference>
<accession>A0ACB8Q4D5</accession>
<sequence>FVDVMIMVKNIFFCVAKAKIDQPDSSFYIILLGTDPLKCLFGILRTMVSNDANLDIQQLALHISGATDIANIFAKYPEWAQGPRHLHIPALTCKRQAVDGVDHISPQHWCGNICVCNVTLATAWKSG</sequence>
<organism evidence="1 2">
    <name type="scientific">Vararia minispora EC-137</name>
    <dbReference type="NCBI Taxonomy" id="1314806"/>
    <lineage>
        <taxon>Eukaryota</taxon>
        <taxon>Fungi</taxon>
        <taxon>Dikarya</taxon>
        <taxon>Basidiomycota</taxon>
        <taxon>Agaricomycotina</taxon>
        <taxon>Agaricomycetes</taxon>
        <taxon>Russulales</taxon>
        <taxon>Lachnocladiaceae</taxon>
        <taxon>Vararia</taxon>
    </lineage>
</organism>
<comment type="caution">
    <text evidence="1">The sequence shown here is derived from an EMBL/GenBank/DDBJ whole genome shotgun (WGS) entry which is preliminary data.</text>
</comment>